<dbReference type="Pfam" id="PF08240">
    <property type="entry name" value="ADH_N"/>
    <property type="match status" value="1"/>
</dbReference>
<name>A0A852VEF1_9BACT</name>
<dbReference type="SUPFAM" id="SSF50129">
    <property type="entry name" value="GroES-like"/>
    <property type="match status" value="1"/>
</dbReference>
<accession>A0A852VEF1</accession>
<dbReference type="Pfam" id="PF00107">
    <property type="entry name" value="ADH_zinc_N"/>
    <property type="match status" value="1"/>
</dbReference>
<dbReference type="InterPro" id="IPR051603">
    <property type="entry name" value="Zinc-ADH_QOR/CCCR"/>
</dbReference>
<dbReference type="InterPro" id="IPR013149">
    <property type="entry name" value="ADH-like_C"/>
</dbReference>
<proteinExistence type="predicted"/>
<dbReference type="Proteomes" id="UP000564385">
    <property type="component" value="Unassembled WGS sequence"/>
</dbReference>
<dbReference type="Gene3D" id="3.40.50.720">
    <property type="entry name" value="NAD(P)-binding Rossmann-like Domain"/>
    <property type="match status" value="1"/>
</dbReference>
<dbReference type="EMBL" id="JACCCU010000001">
    <property type="protein sequence ID" value="NYF87982.1"/>
    <property type="molecule type" value="Genomic_DNA"/>
</dbReference>
<sequence length="330" mass="35085">MKAAWYTKNGSARDVLQVGHLEKPEAGPGQVLVRVHAIGVNPSDTKARTGIPLPVGVERIIPHQDGAGVIEAVGDGISPSRIGESVWMYEALYSGGTGCAAEYVAVPSANAVYLPDVVPFEIGACLGVPALTAHRCVYADGPVNDLKVLVTGGAGAVGAHAIQFAKHGGATVFTTVSNERQVAIARAAGADVIIDRTREDQVTRLGEWVGRANERIIDRVIDVAFGANLDTTMKVLKENGVIATYSSDAKPEPTLSFFPLLRLGATIRFIFVYNMSSEAHQLAIEATNRGLQEGWLQTTIAARFTLDQIEEAHEFSESSKSIGKVVILVD</sequence>
<organism evidence="3 4">
    <name type="scientific">Tunturiibacter lichenicola</name>
    <dbReference type="NCBI Taxonomy" id="2051959"/>
    <lineage>
        <taxon>Bacteria</taxon>
        <taxon>Pseudomonadati</taxon>
        <taxon>Acidobacteriota</taxon>
        <taxon>Terriglobia</taxon>
        <taxon>Terriglobales</taxon>
        <taxon>Acidobacteriaceae</taxon>
        <taxon>Tunturiibacter</taxon>
    </lineage>
</organism>
<dbReference type="InterPro" id="IPR013154">
    <property type="entry name" value="ADH-like_N"/>
</dbReference>
<evidence type="ECO:0000259" key="2">
    <source>
        <dbReference type="SMART" id="SM00829"/>
    </source>
</evidence>
<comment type="caution">
    <text evidence="3">The sequence shown here is derived from an EMBL/GenBank/DDBJ whole genome shotgun (WGS) entry which is preliminary data.</text>
</comment>
<keyword evidence="1" id="KW-0521">NADP</keyword>
<reference evidence="3 4" key="1">
    <citation type="submission" date="2020-07" db="EMBL/GenBank/DDBJ databases">
        <title>Genomic Encyclopedia of Type Strains, Phase IV (KMG-V): Genome sequencing to study the core and pangenomes of soil and plant-associated prokaryotes.</title>
        <authorList>
            <person name="Whitman W."/>
        </authorList>
    </citation>
    <scope>NUCLEOTIDE SEQUENCE [LARGE SCALE GENOMIC DNA]</scope>
    <source>
        <strain evidence="3 4">M8UP22</strain>
    </source>
</reference>
<evidence type="ECO:0000256" key="1">
    <source>
        <dbReference type="ARBA" id="ARBA00022857"/>
    </source>
</evidence>
<feature type="domain" description="Enoyl reductase (ER)" evidence="2">
    <location>
        <begin position="11"/>
        <end position="327"/>
    </location>
</feature>
<dbReference type="SUPFAM" id="SSF51735">
    <property type="entry name" value="NAD(P)-binding Rossmann-fold domains"/>
    <property type="match status" value="1"/>
</dbReference>
<dbReference type="InterPro" id="IPR036291">
    <property type="entry name" value="NAD(P)-bd_dom_sf"/>
</dbReference>
<protein>
    <submittedName>
        <fullName evidence="3">NADPH2:quinone reductase</fullName>
        <ecNumber evidence="3">1.6.5.5</ecNumber>
    </submittedName>
</protein>
<evidence type="ECO:0000313" key="3">
    <source>
        <dbReference type="EMBL" id="NYF87982.1"/>
    </source>
</evidence>
<dbReference type="PANTHER" id="PTHR44154">
    <property type="entry name" value="QUINONE OXIDOREDUCTASE"/>
    <property type="match status" value="1"/>
</dbReference>
<keyword evidence="3" id="KW-0560">Oxidoreductase</keyword>
<gene>
    <name evidence="3" type="ORF">HDF08_000049</name>
</gene>
<dbReference type="InterPro" id="IPR020843">
    <property type="entry name" value="ER"/>
</dbReference>
<dbReference type="GO" id="GO:0003960">
    <property type="term" value="F:quinone reductase (NADPH) activity"/>
    <property type="evidence" value="ECO:0007669"/>
    <property type="project" value="UniProtKB-EC"/>
</dbReference>
<dbReference type="PANTHER" id="PTHR44154:SF1">
    <property type="entry name" value="QUINONE OXIDOREDUCTASE"/>
    <property type="match status" value="1"/>
</dbReference>
<dbReference type="CDD" id="cd08253">
    <property type="entry name" value="zeta_crystallin"/>
    <property type="match status" value="1"/>
</dbReference>
<dbReference type="Gene3D" id="3.90.180.10">
    <property type="entry name" value="Medium-chain alcohol dehydrogenases, catalytic domain"/>
    <property type="match status" value="1"/>
</dbReference>
<dbReference type="SMART" id="SM00829">
    <property type="entry name" value="PKS_ER"/>
    <property type="match status" value="1"/>
</dbReference>
<dbReference type="InterPro" id="IPR011032">
    <property type="entry name" value="GroES-like_sf"/>
</dbReference>
<dbReference type="AlphaFoldDB" id="A0A852VEF1"/>
<dbReference type="EC" id="1.6.5.5" evidence="3"/>
<evidence type="ECO:0000313" key="4">
    <source>
        <dbReference type="Proteomes" id="UP000564385"/>
    </source>
</evidence>